<dbReference type="STRING" id="559515.M4C233"/>
<dbReference type="GO" id="GO:0006325">
    <property type="term" value="P:chromatin organization"/>
    <property type="evidence" value="ECO:0007669"/>
    <property type="project" value="UniProtKB-KW"/>
</dbReference>
<dbReference type="PANTHER" id="PTHR10880">
    <property type="entry name" value="MORTALITY FACTOR 4-LIKE PROTEIN"/>
    <property type="match status" value="1"/>
</dbReference>
<evidence type="ECO:0000256" key="2">
    <source>
        <dbReference type="ARBA" id="ARBA00022853"/>
    </source>
</evidence>
<organism evidence="8 9">
    <name type="scientific">Hyaloperonospora arabidopsidis (strain Emoy2)</name>
    <name type="common">Downy mildew agent</name>
    <name type="synonym">Peronospora arabidopsidis</name>
    <dbReference type="NCBI Taxonomy" id="559515"/>
    <lineage>
        <taxon>Eukaryota</taxon>
        <taxon>Sar</taxon>
        <taxon>Stramenopiles</taxon>
        <taxon>Oomycota</taxon>
        <taxon>Peronosporomycetes</taxon>
        <taxon>Peronosporales</taxon>
        <taxon>Peronosporaceae</taxon>
        <taxon>Hyaloperonospora</taxon>
    </lineage>
</organism>
<reference evidence="9" key="1">
    <citation type="journal article" date="2010" name="Science">
        <title>Signatures of adaptation to obligate biotrophy in the Hyaloperonospora arabidopsidis genome.</title>
        <authorList>
            <person name="Baxter L."/>
            <person name="Tripathy S."/>
            <person name="Ishaque N."/>
            <person name="Boot N."/>
            <person name="Cabral A."/>
            <person name="Kemen E."/>
            <person name="Thines M."/>
            <person name="Ah-Fong A."/>
            <person name="Anderson R."/>
            <person name="Badejoko W."/>
            <person name="Bittner-Eddy P."/>
            <person name="Boore J.L."/>
            <person name="Chibucos M.C."/>
            <person name="Coates M."/>
            <person name="Dehal P."/>
            <person name="Delehaunty K."/>
            <person name="Dong S."/>
            <person name="Downton P."/>
            <person name="Dumas B."/>
            <person name="Fabro G."/>
            <person name="Fronick C."/>
            <person name="Fuerstenberg S.I."/>
            <person name="Fulton L."/>
            <person name="Gaulin E."/>
            <person name="Govers F."/>
            <person name="Hughes L."/>
            <person name="Humphray S."/>
            <person name="Jiang R.H."/>
            <person name="Judelson H."/>
            <person name="Kamoun S."/>
            <person name="Kyung K."/>
            <person name="Meijer H."/>
            <person name="Minx P."/>
            <person name="Morris P."/>
            <person name="Nelson J."/>
            <person name="Phuntumart V."/>
            <person name="Qutob D."/>
            <person name="Rehmany A."/>
            <person name="Rougon-Cardoso A."/>
            <person name="Ryden P."/>
            <person name="Torto-Alalibo T."/>
            <person name="Studholme D."/>
            <person name="Wang Y."/>
            <person name="Win J."/>
            <person name="Wood J."/>
            <person name="Clifton S.W."/>
            <person name="Rogers J."/>
            <person name="Van den Ackerveken G."/>
            <person name="Jones J.D."/>
            <person name="McDowell J.M."/>
            <person name="Beynon J."/>
            <person name="Tyler B.M."/>
        </authorList>
    </citation>
    <scope>NUCLEOTIDE SEQUENCE [LARGE SCALE GENOMIC DNA]</scope>
    <source>
        <strain evidence="9">Emoy2</strain>
    </source>
</reference>
<feature type="compositionally biased region" description="Basic residues" evidence="6">
    <location>
        <begin position="89"/>
        <end position="101"/>
    </location>
</feature>
<dbReference type="eggNOG" id="KOG3001">
    <property type="taxonomic scope" value="Eukaryota"/>
</dbReference>
<keyword evidence="5" id="KW-0539">Nucleus</keyword>
<feature type="region of interest" description="Disordered" evidence="6">
    <location>
        <begin position="84"/>
        <end position="121"/>
    </location>
</feature>
<evidence type="ECO:0000256" key="6">
    <source>
        <dbReference type="SAM" id="MobiDB-lite"/>
    </source>
</evidence>
<evidence type="ECO:0000313" key="9">
    <source>
        <dbReference type="Proteomes" id="UP000011713"/>
    </source>
</evidence>
<keyword evidence="4" id="KW-0804">Transcription</keyword>
<keyword evidence="3" id="KW-0805">Transcription regulation</keyword>
<dbReference type="SMART" id="SM00298">
    <property type="entry name" value="CHROMO"/>
    <property type="match status" value="1"/>
</dbReference>
<protein>
    <recommendedName>
        <fullName evidence="7">Chromo domain-containing protein</fullName>
    </recommendedName>
</protein>
<evidence type="ECO:0000259" key="7">
    <source>
        <dbReference type="SMART" id="SM00298"/>
    </source>
</evidence>
<evidence type="ECO:0000256" key="3">
    <source>
        <dbReference type="ARBA" id="ARBA00023015"/>
    </source>
</evidence>
<dbReference type="AlphaFoldDB" id="M4C233"/>
<name>M4C233_HYAAE</name>
<dbReference type="EnsemblProtists" id="HpaT813148">
    <property type="protein sequence ID" value="HpaP813148"/>
    <property type="gene ID" value="HpaG813148"/>
</dbReference>
<dbReference type="InterPro" id="IPR026541">
    <property type="entry name" value="MRG_dom"/>
</dbReference>
<evidence type="ECO:0000256" key="4">
    <source>
        <dbReference type="ARBA" id="ARBA00023163"/>
    </source>
</evidence>
<dbReference type="OMA" id="GLQTYFD"/>
<dbReference type="PROSITE" id="PS51640">
    <property type="entry name" value="MRG"/>
    <property type="match status" value="1"/>
</dbReference>
<feature type="domain" description="Chromo" evidence="7">
    <location>
        <begin position="17"/>
        <end position="85"/>
    </location>
</feature>
<dbReference type="HOGENOM" id="CLU_039566_1_0_1"/>
<dbReference type="InterPro" id="IPR016197">
    <property type="entry name" value="Chromo-like_dom_sf"/>
</dbReference>
<evidence type="ECO:0000313" key="8">
    <source>
        <dbReference type="EnsemblProtists" id="HpaP813148"/>
    </source>
</evidence>
<dbReference type="InterPro" id="IPR038217">
    <property type="entry name" value="MRG_C_sf"/>
</dbReference>
<sequence>MGIKVGDLVLAYHGVLIYDAKVLKVDTGHGVQEESSQGVHITASTQFYVHYQGWAKKWDEWVRQDRVLEATTANRLLQQQAKEELAEAKKKKRVDRKRTSSRSRAGADAAAAGRQSPFKRLKRNVEKEFEEMPGPDEEAATLGGSCKQVNLQMPFSLKKQLVEDWKRLTQAPHQLVPLPRKPNVQQIITTYLDVKQSKVRAGEASEEKELKNVTGVMEGVQSYFDRAVSSLLLYRIERRQYQELRQKQTENVPLSQIYGAEHLIRLFVRLPILLASSSASPRELVQIQARLNDFLKFLQKNSAAWFLTEYEAVSDKYVELALATQ</sequence>
<dbReference type="InterPro" id="IPR053820">
    <property type="entry name" value="MSL3_chromo-like"/>
</dbReference>
<dbReference type="InterPro" id="IPR000953">
    <property type="entry name" value="Chromo/chromo_shadow_dom"/>
</dbReference>
<dbReference type="Gene3D" id="2.30.30.140">
    <property type="match status" value="1"/>
</dbReference>
<reference evidence="8" key="2">
    <citation type="submission" date="2015-06" db="UniProtKB">
        <authorList>
            <consortium name="EnsemblProtists"/>
        </authorList>
    </citation>
    <scope>IDENTIFICATION</scope>
    <source>
        <strain evidence="8">Emoy2</strain>
    </source>
</reference>
<dbReference type="PIRSF" id="PIRSF038133">
    <property type="entry name" value="HAT_Nua4_EAF3/MRG15"/>
    <property type="match status" value="1"/>
</dbReference>
<feature type="compositionally biased region" description="Low complexity" evidence="6">
    <location>
        <begin position="102"/>
        <end position="114"/>
    </location>
</feature>
<dbReference type="Pfam" id="PF22732">
    <property type="entry name" value="MSL3_chromo-like"/>
    <property type="match status" value="1"/>
</dbReference>
<dbReference type="InterPro" id="IPR008676">
    <property type="entry name" value="MRG"/>
</dbReference>
<dbReference type="EMBL" id="JH598113">
    <property type="status" value="NOT_ANNOTATED_CDS"/>
    <property type="molecule type" value="Genomic_DNA"/>
</dbReference>
<keyword evidence="9" id="KW-1185">Reference proteome</keyword>
<dbReference type="GO" id="GO:0005634">
    <property type="term" value="C:nucleus"/>
    <property type="evidence" value="ECO:0007669"/>
    <property type="project" value="UniProtKB-SubCell"/>
</dbReference>
<proteinExistence type="predicted"/>
<dbReference type="Gene3D" id="1.10.274.30">
    <property type="entry name" value="MRG domain"/>
    <property type="match status" value="1"/>
</dbReference>
<evidence type="ECO:0000256" key="5">
    <source>
        <dbReference type="ARBA" id="ARBA00023242"/>
    </source>
</evidence>
<dbReference type="InParanoid" id="M4C233"/>
<comment type="subcellular location">
    <subcellularLocation>
        <location evidence="1">Nucleus</location>
    </subcellularLocation>
</comment>
<keyword evidence="2" id="KW-0156">Chromatin regulator</keyword>
<accession>M4C233</accession>
<dbReference type="GO" id="GO:0000123">
    <property type="term" value="C:histone acetyltransferase complex"/>
    <property type="evidence" value="ECO:0007669"/>
    <property type="project" value="TreeGrafter"/>
</dbReference>
<dbReference type="PANTHER" id="PTHR10880:SF15">
    <property type="entry name" value="MSL COMPLEX SUBUNIT 3"/>
    <property type="match status" value="1"/>
</dbReference>
<dbReference type="Pfam" id="PF05712">
    <property type="entry name" value="MRG"/>
    <property type="match status" value="1"/>
</dbReference>
<dbReference type="GO" id="GO:0006355">
    <property type="term" value="P:regulation of DNA-templated transcription"/>
    <property type="evidence" value="ECO:0007669"/>
    <property type="project" value="InterPro"/>
</dbReference>
<dbReference type="VEuPathDB" id="FungiDB:HpaG813148"/>
<dbReference type="SUPFAM" id="SSF54160">
    <property type="entry name" value="Chromo domain-like"/>
    <property type="match status" value="1"/>
</dbReference>
<evidence type="ECO:0000256" key="1">
    <source>
        <dbReference type="ARBA" id="ARBA00004123"/>
    </source>
</evidence>
<dbReference type="FunFam" id="2.30.30.140:FF:000276">
    <property type="entry name" value="Uncharacterized protein"/>
    <property type="match status" value="1"/>
</dbReference>
<dbReference type="Proteomes" id="UP000011713">
    <property type="component" value="Unassembled WGS sequence"/>
</dbReference>